<name>A0A4Y9Y6A3_9AGAM</name>
<feature type="compositionally biased region" description="Polar residues" evidence="2">
    <location>
        <begin position="47"/>
        <end position="58"/>
    </location>
</feature>
<feature type="compositionally biased region" description="Basic residues" evidence="2">
    <location>
        <begin position="129"/>
        <end position="142"/>
    </location>
</feature>
<gene>
    <name evidence="3" type="ORF">EVG20_g8957</name>
</gene>
<feature type="compositionally biased region" description="Acidic residues" evidence="2">
    <location>
        <begin position="174"/>
        <end position="185"/>
    </location>
</feature>
<organism evidence="3 4">
    <name type="scientific">Dentipellis fragilis</name>
    <dbReference type="NCBI Taxonomy" id="205917"/>
    <lineage>
        <taxon>Eukaryota</taxon>
        <taxon>Fungi</taxon>
        <taxon>Dikarya</taxon>
        <taxon>Basidiomycota</taxon>
        <taxon>Agaricomycotina</taxon>
        <taxon>Agaricomycetes</taxon>
        <taxon>Russulales</taxon>
        <taxon>Hericiaceae</taxon>
        <taxon>Dentipellis</taxon>
    </lineage>
</organism>
<reference evidence="3 4" key="1">
    <citation type="submission" date="2019-02" db="EMBL/GenBank/DDBJ databases">
        <title>Genome sequencing of the rare red list fungi Dentipellis fragilis.</title>
        <authorList>
            <person name="Buettner E."/>
            <person name="Kellner H."/>
        </authorList>
    </citation>
    <scope>NUCLEOTIDE SEQUENCE [LARGE SCALE GENOMIC DNA]</scope>
    <source>
        <strain evidence="3 4">DSM 105465</strain>
    </source>
</reference>
<feature type="compositionally biased region" description="Low complexity" evidence="2">
    <location>
        <begin position="59"/>
        <end position="74"/>
    </location>
</feature>
<feature type="compositionally biased region" description="Polar residues" evidence="2">
    <location>
        <begin position="75"/>
        <end position="89"/>
    </location>
</feature>
<feature type="region of interest" description="Disordered" evidence="2">
    <location>
        <begin position="40"/>
        <end position="189"/>
    </location>
</feature>
<evidence type="ECO:0000313" key="3">
    <source>
        <dbReference type="EMBL" id="TFY56349.1"/>
    </source>
</evidence>
<comment type="caution">
    <text evidence="3">The sequence shown here is derived from an EMBL/GenBank/DDBJ whole genome shotgun (WGS) entry which is preliminary data.</text>
</comment>
<evidence type="ECO:0000313" key="4">
    <source>
        <dbReference type="Proteomes" id="UP000298327"/>
    </source>
</evidence>
<feature type="compositionally biased region" description="Low complexity" evidence="2">
    <location>
        <begin position="97"/>
        <end position="114"/>
    </location>
</feature>
<feature type="compositionally biased region" description="Polar residues" evidence="2">
    <location>
        <begin position="115"/>
        <end position="128"/>
    </location>
</feature>
<dbReference type="AlphaFoldDB" id="A0A4Y9Y6A3"/>
<keyword evidence="1" id="KW-0175">Coiled coil</keyword>
<evidence type="ECO:0000256" key="2">
    <source>
        <dbReference type="SAM" id="MobiDB-lite"/>
    </source>
</evidence>
<sequence length="352" mass="38909">MQRFPYPTTVHSTAEPSGPSSDVASSLLLRAGASSSFALSDNVAPDRTSSSMTAPLLQSGNPSPSSMPSRNSTPISQSFPSMSPTTHGSETAPCGHTSESNSTSSMSTVHASPSPTQNVIVQSPTSRRFGTRKIKVAPRGKFKSPSPSKAQRSIVRAKGQIRRKKIASKAQPEAEGEELEPEDSADAVRARRRRVQRRTLITQMRDEIEEFLGGISVKDLTENEVLQAGVEFIQSSKKFTLEREGRFRDFEAMAANFKMRMESLESENVIAIEQAVASERSGLEAIKRQWESGLAELESLMEQAKHNKVRLQQQLEQLEHNEKLYERYRAAADLYLELQAQLDSTQAELKKL</sequence>
<feature type="compositionally biased region" description="Polar residues" evidence="2">
    <location>
        <begin position="9"/>
        <end position="23"/>
    </location>
</feature>
<keyword evidence="4" id="KW-1185">Reference proteome</keyword>
<evidence type="ECO:0000256" key="1">
    <source>
        <dbReference type="SAM" id="Coils"/>
    </source>
</evidence>
<accession>A0A4Y9Y6A3</accession>
<feature type="region of interest" description="Disordered" evidence="2">
    <location>
        <begin position="1"/>
        <end position="26"/>
    </location>
</feature>
<dbReference type="Proteomes" id="UP000298327">
    <property type="component" value="Unassembled WGS sequence"/>
</dbReference>
<feature type="coiled-coil region" evidence="1">
    <location>
        <begin position="247"/>
        <end position="348"/>
    </location>
</feature>
<dbReference type="EMBL" id="SEOQ01000835">
    <property type="protein sequence ID" value="TFY56349.1"/>
    <property type="molecule type" value="Genomic_DNA"/>
</dbReference>
<protein>
    <submittedName>
        <fullName evidence="3">Uncharacterized protein</fullName>
    </submittedName>
</protein>
<proteinExistence type="predicted"/>